<evidence type="ECO:0000313" key="2">
    <source>
        <dbReference type="EMBL" id="KAF2897658.1"/>
    </source>
</evidence>
<accession>A0A8K0GGY4</accession>
<feature type="compositionally biased region" description="Pro residues" evidence="1">
    <location>
        <begin position="1"/>
        <end position="12"/>
    </location>
</feature>
<name>A0A8K0GGY4_IGNLU</name>
<protein>
    <submittedName>
        <fullName evidence="2">Uncharacterized protein</fullName>
    </submittedName>
</protein>
<gene>
    <name evidence="2" type="ORF">ILUMI_08525</name>
</gene>
<feature type="region of interest" description="Disordered" evidence="1">
    <location>
        <begin position="1"/>
        <end position="56"/>
    </location>
</feature>
<keyword evidence="3" id="KW-1185">Reference proteome</keyword>
<comment type="caution">
    <text evidence="2">The sequence shown here is derived from an EMBL/GenBank/DDBJ whole genome shotgun (WGS) entry which is preliminary data.</text>
</comment>
<evidence type="ECO:0000313" key="3">
    <source>
        <dbReference type="Proteomes" id="UP000801492"/>
    </source>
</evidence>
<organism evidence="2 3">
    <name type="scientific">Ignelater luminosus</name>
    <name type="common">Cucubano</name>
    <name type="synonym">Pyrophorus luminosus</name>
    <dbReference type="NCBI Taxonomy" id="2038154"/>
    <lineage>
        <taxon>Eukaryota</taxon>
        <taxon>Metazoa</taxon>
        <taxon>Ecdysozoa</taxon>
        <taxon>Arthropoda</taxon>
        <taxon>Hexapoda</taxon>
        <taxon>Insecta</taxon>
        <taxon>Pterygota</taxon>
        <taxon>Neoptera</taxon>
        <taxon>Endopterygota</taxon>
        <taxon>Coleoptera</taxon>
        <taxon>Polyphaga</taxon>
        <taxon>Elateriformia</taxon>
        <taxon>Elateroidea</taxon>
        <taxon>Elateridae</taxon>
        <taxon>Agrypninae</taxon>
        <taxon>Pyrophorini</taxon>
        <taxon>Ignelater</taxon>
    </lineage>
</organism>
<proteinExistence type="predicted"/>
<dbReference type="EMBL" id="VTPC01003991">
    <property type="protein sequence ID" value="KAF2897658.1"/>
    <property type="molecule type" value="Genomic_DNA"/>
</dbReference>
<feature type="compositionally biased region" description="Polar residues" evidence="1">
    <location>
        <begin position="14"/>
        <end position="23"/>
    </location>
</feature>
<dbReference type="AlphaFoldDB" id="A0A8K0GGY4"/>
<dbReference type="Proteomes" id="UP000801492">
    <property type="component" value="Unassembled WGS sequence"/>
</dbReference>
<sequence length="158" mass="17408">MPALPRPTPCPPRSNRSTARPMTSSPLRSRERSLRATLPHLSHSESRHGRRSSVVGNADQAGWRAIDVAKSGSGTQNTLLRAIPRSPCSWTHFLPLAGHVMYNLPPEKLHADVGMSLNKSPVKRPNDTAAEKTMSKVGKTRFGRDLRFIITRCSPVLL</sequence>
<evidence type="ECO:0000256" key="1">
    <source>
        <dbReference type="SAM" id="MobiDB-lite"/>
    </source>
</evidence>
<reference evidence="2" key="1">
    <citation type="submission" date="2019-08" db="EMBL/GenBank/DDBJ databases">
        <title>The genome of the North American firefly Photinus pyralis.</title>
        <authorList>
            <consortium name="Photinus pyralis genome working group"/>
            <person name="Fallon T.R."/>
            <person name="Sander Lower S.E."/>
            <person name="Weng J.-K."/>
        </authorList>
    </citation>
    <scope>NUCLEOTIDE SEQUENCE</scope>
    <source>
        <strain evidence="2">TRF0915ILg1</strain>
        <tissue evidence="2">Whole body</tissue>
    </source>
</reference>